<dbReference type="PANTHER" id="PTHR43727">
    <property type="entry name" value="DIAMINOPIMELATE DECARBOXYLASE"/>
    <property type="match status" value="1"/>
</dbReference>
<feature type="domain" description="Orn/DAP/Arg decarboxylase 2 N-terminal" evidence="5">
    <location>
        <begin position="45"/>
        <end position="293"/>
    </location>
</feature>
<comment type="cofactor">
    <cofactor evidence="1">
        <name>pyridoxal 5'-phosphate</name>
        <dbReference type="ChEBI" id="CHEBI:597326"/>
    </cofactor>
</comment>
<dbReference type="PRINTS" id="PR01182">
    <property type="entry name" value="ORNDCRBXLASE"/>
</dbReference>
<accession>A0ABW1W818</accession>
<organism evidence="6 7">
    <name type="scientific">Psychrobacter glacincola</name>
    <dbReference type="NCBI Taxonomy" id="56810"/>
    <lineage>
        <taxon>Bacteria</taxon>
        <taxon>Pseudomonadati</taxon>
        <taxon>Pseudomonadota</taxon>
        <taxon>Gammaproteobacteria</taxon>
        <taxon>Moraxellales</taxon>
        <taxon>Moraxellaceae</taxon>
        <taxon>Psychrobacter</taxon>
    </lineage>
</organism>
<dbReference type="InterPro" id="IPR000183">
    <property type="entry name" value="Orn/DAP/Arg_de-COase"/>
</dbReference>
<evidence type="ECO:0000259" key="4">
    <source>
        <dbReference type="Pfam" id="PF00278"/>
    </source>
</evidence>
<dbReference type="Gene3D" id="2.40.37.10">
    <property type="entry name" value="Lyase, Ornithine Decarboxylase, Chain A, domain 1"/>
    <property type="match status" value="1"/>
</dbReference>
<dbReference type="InterPro" id="IPR022644">
    <property type="entry name" value="De-COase2_N"/>
</dbReference>
<feature type="domain" description="Orn/DAP/Arg decarboxylase 2 C-terminal" evidence="4">
    <location>
        <begin position="40"/>
        <end position="399"/>
    </location>
</feature>
<keyword evidence="7" id="KW-1185">Reference proteome</keyword>
<sequence length="421" mass="47442">MMTDASIEPSIETLDKHPLPPKIIDCIHEFGAQPSPLCAYIYDLNALEERIKTMTRCLPDRTELFYAIKANAEPEILAVLADHVDGFEAASGGELNWLQTHQPNNPIIFGGPGKLIEDLNQAIQQQIDTIHVESLVELSRIQTLSHSLQLPVRVFLRMNINIGDIGSSKLVMGGKPTPFGLDESSLSQALDIIDSSPLIHLCGFHFHLMSHQLSVERHLLLMQRYIDMVKKWQHDYSSLPSSLTINVGGGLGIHYDYNPQHFDWEKFCQQLSMIVEANPEFNLRFEIGRFITAPCGYYVMEVLDIKQNLGETFVIGHGGTHHFRTPAAQQHNHPFFIVPCSTIKTIETEHQESLTDKAAITNTNATIVGQLCTPKDVLAQNQWIEELRIGDYLVFTLAGAYAWNISHQNFLMHEPPKMVFL</sequence>
<evidence type="ECO:0000313" key="7">
    <source>
        <dbReference type="Proteomes" id="UP001596264"/>
    </source>
</evidence>
<dbReference type="Proteomes" id="UP001596264">
    <property type="component" value="Unassembled WGS sequence"/>
</dbReference>
<gene>
    <name evidence="6" type="ORF">ACFP58_04710</name>
</gene>
<dbReference type="SUPFAM" id="SSF50621">
    <property type="entry name" value="Alanine racemase C-terminal domain-like"/>
    <property type="match status" value="1"/>
</dbReference>
<dbReference type="InterPro" id="IPR022643">
    <property type="entry name" value="De-COase2_C"/>
</dbReference>
<evidence type="ECO:0000313" key="6">
    <source>
        <dbReference type="EMBL" id="MFC6380777.1"/>
    </source>
</evidence>
<dbReference type="PRINTS" id="PR01179">
    <property type="entry name" value="ODADCRBXLASE"/>
</dbReference>
<evidence type="ECO:0000256" key="3">
    <source>
        <dbReference type="RuleBase" id="RU003737"/>
    </source>
</evidence>
<dbReference type="Pfam" id="PF00278">
    <property type="entry name" value="Orn_DAP_Arg_deC"/>
    <property type="match status" value="1"/>
</dbReference>
<dbReference type="InterPro" id="IPR029066">
    <property type="entry name" value="PLP-binding_barrel"/>
</dbReference>
<comment type="caution">
    <text evidence="6">The sequence shown here is derived from an EMBL/GenBank/DDBJ whole genome shotgun (WGS) entry which is preliminary data.</text>
</comment>
<dbReference type="CDD" id="cd06843">
    <property type="entry name" value="PLPDE_III_PvsE_like"/>
    <property type="match status" value="1"/>
</dbReference>
<dbReference type="InterPro" id="IPR002433">
    <property type="entry name" value="Orn_de-COase"/>
</dbReference>
<proteinExistence type="inferred from homology"/>
<dbReference type="SUPFAM" id="SSF51419">
    <property type="entry name" value="PLP-binding barrel"/>
    <property type="match status" value="1"/>
</dbReference>
<evidence type="ECO:0000256" key="1">
    <source>
        <dbReference type="ARBA" id="ARBA00001933"/>
    </source>
</evidence>
<dbReference type="InterPro" id="IPR009006">
    <property type="entry name" value="Ala_racemase/Decarboxylase_C"/>
</dbReference>
<protein>
    <submittedName>
        <fullName evidence="6">Type III PLP-dependent enzyme</fullName>
    </submittedName>
</protein>
<name>A0ABW1W818_9GAMM</name>
<evidence type="ECO:0000256" key="2">
    <source>
        <dbReference type="ARBA" id="ARBA00022898"/>
    </source>
</evidence>
<dbReference type="RefSeq" id="WP_201561229.1">
    <property type="nucleotide sequence ID" value="NZ_CAJGZK010000001.1"/>
</dbReference>
<comment type="similarity">
    <text evidence="3">Belongs to the Orn/Lys/Arg decarboxylase class-II family.</text>
</comment>
<keyword evidence="2" id="KW-0663">Pyridoxal phosphate</keyword>
<dbReference type="PANTHER" id="PTHR43727:SF2">
    <property type="entry name" value="GROUP IV DECARBOXYLASE"/>
    <property type="match status" value="1"/>
</dbReference>
<dbReference type="Pfam" id="PF02784">
    <property type="entry name" value="Orn_Arg_deC_N"/>
    <property type="match status" value="1"/>
</dbReference>
<dbReference type="Gene3D" id="3.20.20.10">
    <property type="entry name" value="Alanine racemase"/>
    <property type="match status" value="1"/>
</dbReference>
<dbReference type="EMBL" id="JBHSTZ010000014">
    <property type="protein sequence ID" value="MFC6380777.1"/>
    <property type="molecule type" value="Genomic_DNA"/>
</dbReference>
<reference evidence="7" key="1">
    <citation type="journal article" date="2019" name="Int. J. Syst. Evol. Microbiol.">
        <title>The Global Catalogue of Microorganisms (GCM) 10K type strain sequencing project: providing services to taxonomists for standard genome sequencing and annotation.</title>
        <authorList>
            <consortium name="The Broad Institute Genomics Platform"/>
            <consortium name="The Broad Institute Genome Sequencing Center for Infectious Disease"/>
            <person name="Wu L."/>
            <person name="Ma J."/>
        </authorList>
    </citation>
    <scope>NUCLEOTIDE SEQUENCE [LARGE SCALE GENOMIC DNA]</scope>
    <source>
        <strain evidence="7">CCM 2050</strain>
    </source>
</reference>
<evidence type="ECO:0000259" key="5">
    <source>
        <dbReference type="Pfam" id="PF02784"/>
    </source>
</evidence>